<dbReference type="AlphaFoldDB" id="A0A2A9MPN0"/>
<feature type="region of interest" description="Disordered" evidence="1">
    <location>
        <begin position="22"/>
        <end position="46"/>
    </location>
</feature>
<dbReference type="InterPro" id="IPR011009">
    <property type="entry name" value="Kinase-like_dom_sf"/>
</dbReference>
<feature type="compositionally biased region" description="Polar residues" evidence="1">
    <location>
        <begin position="355"/>
        <end position="366"/>
    </location>
</feature>
<gene>
    <name evidence="4" type="ORF">BESB_001520</name>
</gene>
<dbReference type="InterPro" id="IPR000719">
    <property type="entry name" value="Prot_kinase_dom"/>
</dbReference>
<dbReference type="EMBL" id="NWUJ01000001">
    <property type="protein sequence ID" value="PFH37810.1"/>
    <property type="molecule type" value="Genomic_DNA"/>
</dbReference>
<evidence type="ECO:0000313" key="4">
    <source>
        <dbReference type="EMBL" id="PFH37810.1"/>
    </source>
</evidence>
<dbReference type="STRING" id="94643.A0A2A9MPN0"/>
<dbReference type="SMART" id="SM00220">
    <property type="entry name" value="S_TKc"/>
    <property type="match status" value="1"/>
</dbReference>
<evidence type="ECO:0000313" key="5">
    <source>
        <dbReference type="Proteomes" id="UP000224006"/>
    </source>
</evidence>
<name>A0A2A9MPN0_BESBE</name>
<feature type="compositionally biased region" description="Basic and acidic residues" evidence="1">
    <location>
        <begin position="105"/>
        <end position="120"/>
    </location>
</feature>
<dbReference type="PROSITE" id="PS50011">
    <property type="entry name" value="PROTEIN_KINASE_DOM"/>
    <property type="match status" value="1"/>
</dbReference>
<feature type="chain" id="PRO_5012744318" description="Protein kinase domain-containing protein" evidence="2">
    <location>
        <begin position="24"/>
        <end position="844"/>
    </location>
</feature>
<organism evidence="4 5">
    <name type="scientific">Besnoitia besnoiti</name>
    <name type="common">Apicomplexan protozoan</name>
    <dbReference type="NCBI Taxonomy" id="94643"/>
    <lineage>
        <taxon>Eukaryota</taxon>
        <taxon>Sar</taxon>
        <taxon>Alveolata</taxon>
        <taxon>Apicomplexa</taxon>
        <taxon>Conoidasida</taxon>
        <taxon>Coccidia</taxon>
        <taxon>Eucoccidiorida</taxon>
        <taxon>Eimeriorina</taxon>
        <taxon>Sarcocystidae</taxon>
        <taxon>Besnoitia</taxon>
    </lineage>
</organism>
<dbReference type="RefSeq" id="XP_029221819.1">
    <property type="nucleotide sequence ID" value="XM_029358907.1"/>
</dbReference>
<reference evidence="4 5" key="1">
    <citation type="submission" date="2017-09" db="EMBL/GenBank/DDBJ databases">
        <title>Genome sequencing of Besnoitia besnoiti strain Bb-Ger1.</title>
        <authorList>
            <person name="Schares G."/>
            <person name="Venepally P."/>
            <person name="Lorenzi H.A."/>
        </authorList>
    </citation>
    <scope>NUCLEOTIDE SEQUENCE [LARGE SCALE GENOMIC DNA]</scope>
    <source>
        <strain evidence="4 5">Bb-Ger1</strain>
    </source>
</reference>
<keyword evidence="2" id="KW-0732">Signal</keyword>
<feature type="region of interest" description="Disordered" evidence="1">
    <location>
        <begin position="59"/>
        <end position="126"/>
    </location>
</feature>
<feature type="compositionally biased region" description="Basic and acidic residues" evidence="1">
    <location>
        <begin position="288"/>
        <end position="306"/>
    </location>
</feature>
<dbReference type="GeneID" id="40305215"/>
<proteinExistence type="predicted"/>
<dbReference type="Gene3D" id="1.10.510.10">
    <property type="entry name" value="Transferase(Phosphotransferase) domain 1"/>
    <property type="match status" value="1"/>
</dbReference>
<evidence type="ECO:0000256" key="1">
    <source>
        <dbReference type="SAM" id="MobiDB-lite"/>
    </source>
</evidence>
<feature type="signal peptide" evidence="2">
    <location>
        <begin position="1"/>
        <end position="23"/>
    </location>
</feature>
<protein>
    <recommendedName>
        <fullName evidence="3">Protein kinase domain-containing protein</fullName>
    </recommendedName>
</protein>
<feature type="compositionally biased region" description="Basic residues" evidence="1">
    <location>
        <begin position="323"/>
        <end position="333"/>
    </location>
</feature>
<feature type="region of interest" description="Disordered" evidence="1">
    <location>
        <begin position="161"/>
        <end position="214"/>
    </location>
</feature>
<feature type="domain" description="Protein kinase" evidence="3">
    <location>
        <begin position="527"/>
        <end position="835"/>
    </location>
</feature>
<feature type="compositionally biased region" description="Polar residues" evidence="1">
    <location>
        <begin position="195"/>
        <end position="207"/>
    </location>
</feature>
<dbReference type="Proteomes" id="UP000224006">
    <property type="component" value="Chromosome I"/>
</dbReference>
<feature type="compositionally biased region" description="Polar residues" evidence="1">
    <location>
        <begin position="310"/>
        <end position="321"/>
    </location>
</feature>
<keyword evidence="5" id="KW-1185">Reference proteome</keyword>
<feature type="compositionally biased region" description="Polar residues" evidence="1">
    <location>
        <begin position="265"/>
        <end position="274"/>
    </location>
</feature>
<feature type="compositionally biased region" description="Basic and acidic residues" evidence="1">
    <location>
        <begin position="172"/>
        <end position="184"/>
    </location>
</feature>
<dbReference type="VEuPathDB" id="ToxoDB:BESB_001520"/>
<dbReference type="OrthoDB" id="4062651at2759"/>
<dbReference type="KEGG" id="bbes:BESB_001520"/>
<evidence type="ECO:0000256" key="2">
    <source>
        <dbReference type="SAM" id="SignalP"/>
    </source>
</evidence>
<feature type="region of interest" description="Disordered" evidence="1">
    <location>
        <begin position="241"/>
        <end position="366"/>
    </location>
</feature>
<sequence length="844" mass="91484">MMVTLSTWSTLCVLLFSSARGSAYGGTPARRSEAAQPTESRERPLLPHFGSSHALIQISPHIPSQGGPEPYKSTDSAQSSESEAAERAMHSAASNGGGNGHAAIHGREETSLQRKDRTESGTEATLLSRHGSQRLLKFARRVRDLAGELIIPIPGAHFTRKLSQRKTSSSPRRPEATLEGRESPFGHLSPPLLNAMTNEPLSQQQGAPSPDAGWRITEPLRDLVARLASSLPLGHKARFSVPASRHLSTKADASLEESAGDSRGPANSSWSRPPNSKALGVEHASPGRHTDRQSQKRPASGRERGRWVPTPSSIRSSSGRFTPTKRRSTRTYKRMPSAATRGLDGKNSRGCLRATSPSVPPSSIGSTMSLRLPRESVHDVFSPLYFISPPSTPDALQPPADGAPPPRAPVPAPPRVEWGREIEGPSFFIPEASNWPGEEQVGAAATAAAHNSEGVRLQRAAIQTLAVPAKPELANALRAQVRAWRESGVAKRCTHQRRHPVETAIQLVFPEGMALKAVDSQGQSVGLVSGGYVCHGSFGVIIKVVTESAEAFAAKIPYGMVHDEDSKTPQEKEAAIQAEKKKIWGIVDEEITTRERLLATGYSVAQLRRYFRLVVTVAVLTVNQAVSLEVHADKATVLLSSVLLIQPLLGPSMRDLLPAAADHRVQLAAARGMVLAVAGAHRLGFTHGDVRLSNFVLDDKGEVLLVDLSTAKPLRSCLDPGEKIYVAHCSPEAAQAILNFSSFDAVLRGSFDVWQLGASLFEFACEKSLPYTMSGLHFPTLEKRLLSLAAVQHTEFSVWYCPYFDQTVMGIAFMFLNPKPEMRPVLSQFVAHPFFSEWLPVEEH</sequence>
<dbReference type="GO" id="GO:0005524">
    <property type="term" value="F:ATP binding"/>
    <property type="evidence" value="ECO:0007669"/>
    <property type="project" value="InterPro"/>
</dbReference>
<evidence type="ECO:0000259" key="3">
    <source>
        <dbReference type="PROSITE" id="PS50011"/>
    </source>
</evidence>
<accession>A0A2A9MPN0</accession>
<dbReference type="SUPFAM" id="SSF56112">
    <property type="entry name" value="Protein kinase-like (PK-like)"/>
    <property type="match status" value="1"/>
</dbReference>
<comment type="caution">
    <text evidence="4">The sequence shown here is derived from an EMBL/GenBank/DDBJ whole genome shotgun (WGS) entry which is preliminary data.</text>
</comment>
<dbReference type="GO" id="GO:0004672">
    <property type="term" value="F:protein kinase activity"/>
    <property type="evidence" value="ECO:0007669"/>
    <property type="project" value="InterPro"/>
</dbReference>